<organism evidence="2 3">
    <name type="scientific">Haematococcus lacustris</name>
    <name type="common">Green alga</name>
    <name type="synonym">Haematococcus pluvialis</name>
    <dbReference type="NCBI Taxonomy" id="44745"/>
    <lineage>
        <taxon>Eukaryota</taxon>
        <taxon>Viridiplantae</taxon>
        <taxon>Chlorophyta</taxon>
        <taxon>core chlorophytes</taxon>
        <taxon>Chlorophyceae</taxon>
        <taxon>CS clade</taxon>
        <taxon>Chlamydomonadales</taxon>
        <taxon>Haematococcaceae</taxon>
        <taxon>Haematococcus</taxon>
    </lineage>
</organism>
<name>A0A699YVH6_HAELA</name>
<sequence>MLEGITSEAARPVPRGSKRSSASKYDMIKVKVWLGEQLEHHYILSRFLICRILTVTRIPHAKATKIALELKKQLVDKDMLDITQDELECALFNVMAQRGFGPQHVECYRMVSSFMAARQPLIVLLCGAPWTGKSSIAQQLASRLNMPNIMRTSLIHDMMAAGGLAPDLHPLP</sequence>
<protein>
    <submittedName>
        <fullName evidence="2">Uncharacterized protein</fullName>
    </submittedName>
</protein>
<evidence type="ECO:0000313" key="3">
    <source>
        <dbReference type="Proteomes" id="UP000485058"/>
    </source>
</evidence>
<reference evidence="2 3" key="1">
    <citation type="submission" date="2020-02" db="EMBL/GenBank/DDBJ databases">
        <title>Draft genome sequence of Haematococcus lacustris strain NIES-144.</title>
        <authorList>
            <person name="Morimoto D."/>
            <person name="Nakagawa S."/>
            <person name="Yoshida T."/>
            <person name="Sawayama S."/>
        </authorList>
    </citation>
    <scope>NUCLEOTIDE SEQUENCE [LARGE SCALE GENOMIC DNA]</scope>
    <source>
        <strain evidence="2 3">NIES-144</strain>
    </source>
</reference>
<feature type="region of interest" description="Disordered" evidence="1">
    <location>
        <begin position="1"/>
        <end position="20"/>
    </location>
</feature>
<dbReference type="EMBL" id="BLLF01000367">
    <property type="protein sequence ID" value="GFH11026.1"/>
    <property type="molecule type" value="Genomic_DNA"/>
</dbReference>
<evidence type="ECO:0000256" key="1">
    <source>
        <dbReference type="SAM" id="MobiDB-lite"/>
    </source>
</evidence>
<proteinExistence type="predicted"/>
<keyword evidence="3" id="KW-1185">Reference proteome</keyword>
<gene>
    <name evidence="2" type="ORF">HaLaN_06454</name>
</gene>
<dbReference type="InterPro" id="IPR027417">
    <property type="entry name" value="P-loop_NTPase"/>
</dbReference>
<dbReference type="Gene3D" id="3.40.50.300">
    <property type="entry name" value="P-loop containing nucleotide triphosphate hydrolases"/>
    <property type="match status" value="1"/>
</dbReference>
<evidence type="ECO:0000313" key="2">
    <source>
        <dbReference type="EMBL" id="GFH11026.1"/>
    </source>
</evidence>
<dbReference type="PANTHER" id="PTHR33477:SF2">
    <property type="entry name" value="2-PHOSPHOGLYCERATE KINASE"/>
    <property type="match status" value="1"/>
</dbReference>
<dbReference type="PANTHER" id="PTHR33477">
    <property type="entry name" value="P-LOOP NTPASE DOMAIN-CONTAINING PROTEIN LPA1 HOMOLOG 1"/>
    <property type="match status" value="1"/>
</dbReference>
<feature type="non-terminal residue" evidence="2">
    <location>
        <position position="172"/>
    </location>
</feature>
<dbReference type="AlphaFoldDB" id="A0A699YVH6"/>
<dbReference type="SUPFAM" id="SSF52540">
    <property type="entry name" value="P-loop containing nucleoside triphosphate hydrolases"/>
    <property type="match status" value="1"/>
</dbReference>
<comment type="caution">
    <text evidence="2">The sequence shown here is derived from an EMBL/GenBank/DDBJ whole genome shotgun (WGS) entry which is preliminary data.</text>
</comment>
<dbReference type="Proteomes" id="UP000485058">
    <property type="component" value="Unassembled WGS sequence"/>
</dbReference>
<accession>A0A699YVH6</accession>